<sequence>MSSVLSKPMVRRVVGALAVGSVLSLVACKEQGSALPIPKYTATVTKTEFGIPHITADSWGSLGFGEAYTAAEDQLCNMALALVQARGESAAAFGPGPRNRNASRDIVVKALGISEKAETALNQQAPNIRQWIKGYTAGFNQYVTEQQGNYGSWCDQADWVRPVTANEFMAQYVTLVHTLPRIAGAIVAAAPPAKTLSFQSPPPSEPDTRDIHIAALRSAPSLSNTLTDMKLRDMGSNAWAIAAERSENGKGLLLANPHYPWYGIARFWEKHLTIPGVYNAYGAGLIGAPGVAVGFNEALGWSHTVSNSKRTVVYQLTLNPENPNQYRFENEWRDLTSAEVNIAIKTEQGLVEKAHTVYFSHHGPMMALPGLSDNPMTAFAVRDANAENIHTFAQWQAMGSAQSMDAFIDAHRQHNAMPWVNTIAASKDGRAVYIDNSNVGALSEEAIATWHNTLKAVPKLQYLFLSKGLVILDGSKAVNEWLETDSPVPNTEPFERRPLIESEQYVFNSNDSYWLSDPDKPAASLSPLYGPTMTPRSVRTRMNIALLRSDSDYGYAGDDGKFSRAEMQNALFSNDSLTAAMLLPELLDACRADPVRDVDGTTVDLLTACNVLDNWDRQFNSESRGAVLFREWITRYPYDETYLGSSLFKNGFNPAAPATTPYGLADSDQALDTLAQAVVLLGGEGIALDTALGNLQIGHRLDRQYPLHGGNRYEGIANLQVSNSPGNNPTETPIFTGSENFIAGSNSLSETGYNVVHGSSFIMTLGWGDDGPKAEALLSYSQSGDPNSPHFDDQTQLYAQKAWRPIRYTLEDIQANAVSTRIVSSAE</sequence>
<dbReference type="Proteomes" id="UP001317963">
    <property type="component" value="Chromosome"/>
</dbReference>
<dbReference type="InterPro" id="IPR043147">
    <property type="entry name" value="Penicillin_amidase_A-knob"/>
</dbReference>
<proteinExistence type="inferred from homology"/>
<dbReference type="EMBL" id="CP036501">
    <property type="protein sequence ID" value="UZP73538.1"/>
    <property type="molecule type" value="Genomic_DNA"/>
</dbReference>
<keyword evidence="3" id="KW-0378">Hydrolase</keyword>
<dbReference type="Gene3D" id="3.60.20.10">
    <property type="entry name" value="Glutamine Phosphoribosylpyrophosphate, subunit 1, domain 1"/>
    <property type="match status" value="1"/>
</dbReference>
<dbReference type="PROSITE" id="PS51257">
    <property type="entry name" value="PROKAR_LIPOPROTEIN"/>
    <property type="match status" value="1"/>
</dbReference>
<name>A0ABY6Q3P5_9GAMM</name>
<accession>A0ABY6Q3P5</accession>
<evidence type="ECO:0000256" key="1">
    <source>
        <dbReference type="ARBA" id="ARBA00006586"/>
    </source>
</evidence>
<dbReference type="InterPro" id="IPR029055">
    <property type="entry name" value="Ntn_hydrolases_N"/>
</dbReference>
<keyword evidence="2" id="KW-0732">Signal</keyword>
<dbReference type="SUPFAM" id="SSF56235">
    <property type="entry name" value="N-terminal nucleophile aminohydrolases (Ntn hydrolases)"/>
    <property type="match status" value="1"/>
</dbReference>
<dbReference type="InterPro" id="IPR002692">
    <property type="entry name" value="S45"/>
</dbReference>
<evidence type="ECO:0000313" key="5">
    <source>
        <dbReference type="EMBL" id="UZP73538.1"/>
    </source>
</evidence>
<dbReference type="InterPro" id="IPR014395">
    <property type="entry name" value="Pen/GL7ACA/AHL_acylase"/>
</dbReference>
<dbReference type="PANTHER" id="PTHR34218">
    <property type="entry name" value="PEPTIDASE S45 PENICILLIN AMIDASE"/>
    <property type="match status" value="1"/>
</dbReference>
<dbReference type="PIRSF" id="PIRSF001227">
    <property type="entry name" value="Pen_acylase"/>
    <property type="match status" value="1"/>
</dbReference>
<organism evidence="5 6">
    <name type="scientific">Candidatus Paraluminiphilus aquimaris</name>
    <dbReference type="NCBI Taxonomy" id="2518994"/>
    <lineage>
        <taxon>Bacteria</taxon>
        <taxon>Pseudomonadati</taxon>
        <taxon>Pseudomonadota</taxon>
        <taxon>Gammaproteobacteria</taxon>
        <taxon>Cellvibrionales</taxon>
        <taxon>Halieaceae</taxon>
        <taxon>Candidatus Paraluminiphilus</taxon>
    </lineage>
</organism>
<dbReference type="InterPro" id="IPR023343">
    <property type="entry name" value="Penicillin_amidase_dom1"/>
</dbReference>
<keyword evidence="4" id="KW-0865">Zymogen</keyword>
<dbReference type="Pfam" id="PF01804">
    <property type="entry name" value="Penicil_amidase"/>
    <property type="match status" value="1"/>
</dbReference>
<protein>
    <submittedName>
        <fullName evidence="5">Acylase</fullName>
    </submittedName>
</protein>
<gene>
    <name evidence="5" type="ORF">E0F26_01780</name>
</gene>
<dbReference type="Gene3D" id="1.10.1400.10">
    <property type="match status" value="1"/>
</dbReference>
<reference evidence="5 6" key="1">
    <citation type="submission" date="2019-02" db="EMBL/GenBank/DDBJ databases">
        <title>Halieaceae_genomes.</title>
        <authorList>
            <person name="Li S.-H."/>
        </authorList>
    </citation>
    <scope>NUCLEOTIDE SEQUENCE [LARGE SCALE GENOMIC DNA]</scope>
    <source>
        <strain evidence="5 6">JH123</strain>
    </source>
</reference>
<dbReference type="Gene3D" id="1.10.439.10">
    <property type="entry name" value="Penicillin Amidohydrolase, domain 1"/>
    <property type="match status" value="1"/>
</dbReference>
<evidence type="ECO:0000256" key="3">
    <source>
        <dbReference type="ARBA" id="ARBA00022801"/>
    </source>
</evidence>
<dbReference type="InterPro" id="IPR043146">
    <property type="entry name" value="Penicillin_amidase_N_B-knob"/>
</dbReference>
<keyword evidence="6" id="KW-1185">Reference proteome</keyword>
<evidence type="ECO:0000256" key="4">
    <source>
        <dbReference type="ARBA" id="ARBA00023145"/>
    </source>
</evidence>
<dbReference type="RefSeq" id="WP_279242333.1">
    <property type="nucleotide sequence ID" value="NZ_CP036501.1"/>
</dbReference>
<comment type="similarity">
    <text evidence="1">Belongs to the peptidase S45 family.</text>
</comment>
<evidence type="ECO:0000313" key="6">
    <source>
        <dbReference type="Proteomes" id="UP001317963"/>
    </source>
</evidence>
<dbReference type="PANTHER" id="PTHR34218:SF3">
    <property type="entry name" value="ACYL-HOMOSERINE LACTONE ACYLASE PVDQ"/>
    <property type="match status" value="1"/>
</dbReference>
<evidence type="ECO:0000256" key="2">
    <source>
        <dbReference type="ARBA" id="ARBA00022729"/>
    </source>
</evidence>
<dbReference type="Gene3D" id="2.30.120.10">
    <property type="match status" value="1"/>
</dbReference>